<evidence type="ECO:0000256" key="8">
    <source>
        <dbReference type="ARBA" id="ARBA00022723"/>
    </source>
</evidence>
<dbReference type="InterPro" id="IPR024601">
    <property type="entry name" value="Peptidase_M1_pepN_C"/>
</dbReference>
<evidence type="ECO:0000256" key="7">
    <source>
        <dbReference type="ARBA" id="ARBA00022670"/>
    </source>
</evidence>
<feature type="domain" description="Aminopeptidase N-like N-terminal" evidence="16">
    <location>
        <begin position="40"/>
        <end position="194"/>
    </location>
</feature>
<dbReference type="Pfam" id="PF17432">
    <property type="entry name" value="DUF3458_C"/>
    <property type="match status" value="1"/>
</dbReference>
<keyword evidence="7" id="KW-0645">Protease</keyword>
<feature type="domain" description="Peptidase M1 membrane alanine aminopeptidase" evidence="13">
    <location>
        <begin position="233"/>
        <end position="446"/>
    </location>
</feature>
<evidence type="ECO:0000256" key="5">
    <source>
        <dbReference type="ARBA" id="ARBA00015611"/>
    </source>
</evidence>
<dbReference type="PRINTS" id="PR00756">
    <property type="entry name" value="ALADIPTASE"/>
</dbReference>
<feature type="domain" description="Peptidase M1 alanyl aminopeptidase Ig-like fold" evidence="14">
    <location>
        <begin position="452"/>
        <end position="556"/>
    </location>
</feature>
<reference evidence="17 18" key="1">
    <citation type="submission" date="2022-04" db="EMBL/GenBank/DDBJ databases">
        <authorList>
            <person name="Grouzdev D.S."/>
            <person name="Pantiukh K.S."/>
            <person name="Krutkina M.S."/>
        </authorList>
    </citation>
    <scope>NUCLEOTIDE SEQUENCE [LARGE SCALE GENOMIC DNA]</scope>
    <source>
        <strain evidence="17 18">6x-1</strain>
    </source>
</reference>
<comment type="catalytic activity">
    <reaction evidence="1">
        <text>Release of an N-terminal amino acid, Xaa-|-Yaa- from a peptide, amide or arylamide. Xaa is preferably Ala, but may be most amino acids including Pro (slow action). When a terminal hydrophobic residue is followed by a prolyl residue, the two may be released as an intact Xaa-Pro dipeptide.</text>
        <dbReference type="EC" id="3.4.11.2"/>
    </reaction>
</comment>
<dbReference type="Gene3D" id="1.10.390.10">
    <property type="entry name" value="Neutral Protease Domain 2"/>
    <property type="match status" value="1"/>
</dbReference>
<organism evidence="17 18">
    <name type="scientific">Ancylobacter crimeensis</name>
    <dbReference type="NCBI Taxonomy" id="2579147"/>
    <lineage>
        <taxon>Bacteria</taxon>
        <taxon>Pseudomonadati</taxon>
        <taxon>Pseudomonadota</taxon>
        <taxon>Alphaproteobacteria</taxon>
        <taxon>Hyphomicrobiales</taxon>
        <taxon>Xanthobacteraceae</taxon>
        <taxon>Ancylobacter</taxon>
    </lineage>
</organism>
<dbReference type="SUPFAM" id="SSF55486">
    <property type="entry name" value="Metalloproteases ('zincins'), catalytic domain"/>
    <property type="match status" value="1"/>
</dbReference>
<evidence type="ECO:0000313" key="18">
    <source>
        <dbReference type="Proteomes" id="UP001203284"/>
    </source>
</evidence>
<dbReference type="Pfam" id="PF11940">
    <property type="entry name" value="DUF3458"/>
    <property type="match status" value="1"/>
</dbReference>
<accession>A0ABT0D8P0</accession>
<name>A0ABT0D8P0_9HYPH</name>
<sequence>MMRDADSQPVRLADYRPPEWLVDTVELDVCLHPTATSVRSKLTLRPNPEGQAGAPLVLDGDELAFVSFTLDGAPLDPSGYAVSPTALTIKNLPARPLVLEIETLLNPSANTKLMGLYRSGKSYCTQCEAEGFRRITYFPDRPDVLSIYTTRIEADVMEAPVLLGNGNPVESGPVAGTSRHYAVWHDPWPKPCYLFALVGGALDRIVEPFTTASGRTVELGIYVEPGKTDRASYAMDALKRSMRWDEETFGCEYDLDVFNIVAVADFNMGAMENKGLNIFNDKYILATPETATDVDYARIEGIIAHEYFHNWTGNRITCRDWFQLCLKEGLTVFRDQEFSSDERSRPVKRIDDVRVLKSHQFAEDSGPLAHSVRPDTYREINNFYTATVYEKGAEIIRMLKTLLGSQGFRAGMDLYFERHDGDAATVEDFLTCFSDATGADLRHFTRWYSQAGTPRVNVETRWDKTARTFALDISQQTLPTPGQPVKQTLTIPLVVGLLGPDGSELPLIRSDATSNERSSGILVLEGERACFTFADLPARPILSINRGFSAPIELRTDLSTEDLLFLARHDSDAFNRFDAAQTLAMGYLVATAAALREGKAPADPNALVAAVDSVLADHSLDAAFVAQALSLPSENDIAREIGHDVDPDAVAAARKGLRQVLGGRLAPALIAAYERLAIPEPYAPDAVSAGRRALKNGALDLLATARAGDGIARTVALYRTADNMTDRLAALTILTHAAPQEREAALEDFYARYHDDPLVVDKWLTLQALIAEPETLDRIRTLTRHPAFSMGNPNRVRSLIGAFAAVNPSQMHRPDGQAHAFVADTILVLDRSNPQLAARILGSFRSWRQLETVRRTSAENTLRRIAQADNLSSDVSDIVMRALG</sequence>
<evidence type="ECO:0000256" key="12">
    <source>
        <dbReference type="NCBIfam" id="TIGR02414"/>
    </source>
</evidence>
<dbReference type="Gene3D" id="1.25.50.10">
    <property type="entry name" value="Peptidase M1, alanyl aminopeptidase, C-terminal domain"/>
    <property type="match status" value="1"/>
</dbReference>
<dbReference type="InterPro" id="IPR027268">
    <property type="entry name" value="Peptidase_M4/M1_CTD_sf"/>
</dbReference>
<evidence type="ECO:0000259" key="15">
    <source>
        <dbReference type="Pfam" id="PF17432"/>
    </source>
</evidence>
<dbReference type="Gene3D" id="3.30.2010.30">
    <property type="match status" value="1"/>
</dbReference>
<dbReference type="Gene3D" id="2.60.40.1730">
    <property type="entry name" value="tricorn interacting facor f3 domain"/>
    <property type="match status" value="1"/>
</dbReference>
<dbReference type="Gene3D" id="2.60.40.1840">
    <property type="match status" value="1"/>
</dbReference>
<dbReference type="SUPFAM" id="SSF63737">
    <property type="entry name" value="Leukotriene A4 hydrolase N-terminal domain"/>
    <property type="match status" value="1"/>
</dbReference>
<evidence type="ECO:0000259" key="13">
    <source>
        <dbReference type="Pfam" id="PF01433"/>
    </source>
</evidence>
<evidence type="ECO:0000259" key="16">
    <source>
        <dbReference type="Pfam" id="PF17900"/>
    </source>
</evidence>
<dbReference type="EC" id="3.4.11.2" evidence="4 12"/>
<dbReference type="NCBIfam" id="TIGR02414">
    <property type="entry name" value="pepN_proteo"/>
    <property type="match status" value="1"/>
</dbReference>
<proteinExistence type="inferred from homology"/>
<dbReference type="Proteomes" id="UP001203284">
    <property type="component" value="Unassembled WGS sequence"/>
</dbReference>
<keyword evidence="9 17" id="KW-0378">Hydrolase</keyword>
<comment type="cofactor">
    <cofactor evidence="2">
        <name>Zn(2+)</name>
        <dbReference type="ChEBI" id="CHEBI:29105"/>
    </cofactor>
</comment>
<dbReference type="CDD" id="cd09600">
    <property type="entry name" value="M1_APN"/>
    <property type="match status" value="1"/>
</dbReference>
<gene>
    <name evidence="17" type="primary">pepN</name>
    <name evidence="17" type="ORF">MWN34_05270</name>
</gene>
<dbReference type="PANTHER" id="PTHR46322:SF1">
    <property type="entry name" value="PUROMYCIN-SENSITIVE AMINOPEPTIDASE"/>
    <property type="match status" value="1"/>
</dbReference>
<evidence type="ECO:0000256" key="2">
    <source>
        <dbReference type="ARBA" id="ARBA00001947"/>
    </source>
</evidence>
<keyword evidence="8" id="KW-0479">Metal-binding</keyword>
<keyword evidence="11" id="KW-0482">Metalloprotease</keyword>
<dbReference type="Pfam" id="PF01433">
    <property type="entry name" value="Peptidase_M1"/>
    <property type="match status" value="1"/>
</dbReference>
<keyword evidence="10" id="KW-0862">Zinc</keyword>
<evidence type="ECO:0000259" key="14">
    <source>
        <dbReference type="Pfam" id="PF11940"/>
    </source>
</evidence>
<evidence type="ECO:0000256" key="10">
    <source>
        <dbReference type="ARBA" id="ARBA00022833"/>
    </source>
</evidence>
<dbReference type="GO" id="GO:0016285">
    <property type="term" value="F:alanyl aminopeptidase activity"/>
    <property type="evidence" value="ECO:0007669"/>
    <property type="project" value="UniProtKB-EC"/>
</dbReference>
<evidence type="ECO:0000256" key="1">
    <source>
        <dbReference type="ARBA" id="ARBA00000098"/>
    </source>
</evidence>
<dbReference type="InterPro" id="IPR045357">
    <property type="entry name" value="Aminopeptidase_N-like_N"/>
</dbReference>
<dbReference type="PANTHER" id="PTHR46322">
    <property type="entry name" value="PUROMYCIN-SENSITIVE AMINOPEPTIDASE"/>
    <property type="match status" value="1"/>
</dbReference>
<keyword evidence="6 17" id="KW-0031">Aminopeptidase</keyword>
<dbReference type="EMBL" id="JALKCH010000003">
    <property type="protein sequence ID" value="MCK0196320.1"/>
    <property type="molecule type" value="Genomic_DNA"/>
</dbReference>
<dbReference type="InterPro" id="IPR037144">
    <property type="entry name" value="Peptidase_M1_pepN_C_sf"/>
</dbReference>
<protein>
    <recommendedName>
        <fullName evidence="5 12">Aminopeptidase N</fullName>
        <ecNumber evidence="4 12">3.4.11.2</ecNumber>
    </recommendedName>
</protein>
<dbReference type="Pfam" id="PF17900">
    <property type="entry name" value="Peptidase_M1_N"/>
    <property type="match status" value="1"/>
</dbReference>
<feature type="domain" description="Peptidase M1 alanyl aminopeptidase C-terminal" evidence="15">
    <location>
        <begin position="561"/>
        <end position="883"/>
    </location>
</feature>
<evidence type="ECO:0000256" key="9">
    <source>
        <dbReference type="ARBA" id="ARBA00022801"/>
    </source>
</evidence>
<comment type="similarity">
    <text evidence="3">Belongs to the peptidase M1 family.</text>
</comment>
<keyword evidence="18" id="KW-1185">Reference proteome</keyword>
<evidence type="ECO:0000256" key="3">
    <source>
        <dbReference type="ARBA" id="ARBA00010136"/>
    </source>
</evidence>
<dbReference type="InterPro" id="IPR035414">
    <property type="entry name" value="Peptidase_M1_pepN_Ig-like"/>
</dbReference>
<evidence type="ECO:0000256" key="4">
    <source>
        <dbReference type="ARBA" id="ARBA00012564"/>
    </source>
</evidence>
<evidence type="ECO:0000256" key="11">
    <source>
        <dbReference type="ARBA" id="ARBA00023049"/>
    </source>
</evidence>
<dbReference type="InterPro" id="IPR012779">
    <property type="entry name" value="Peptidase_M1_pepN"/>
</dbReference>
<dbReference type="InterPro" id="IPR038438">
    <property type="entry name" value="PepN_Ig-like_sf"/>
</dbReference>
<comment type="caution">
    <text evidence="17">The sequence shown here is derived from an EMBL/GenBank/DDBJ whole genome shotgun (WGS) entry which is preliminary data.</text>
</comment>
<dbReference type="InterPro" id="IPR042097">
    <property type="entry name" value="Aminopeptidase_N-like_N_sf"/>
</dbReference>
<dbReference type="InterPro" id="IPR001930">
    <property type="entry name" value="Peptidase_M1"/>
</dbReference>
<evidence type="ECO:0000256" key="6">
    <source>
        <dbReference type="ARBA" id="ARBA00022438"/>
    </source>
</evidence>
<evidence type="ECO:0000313" key="17">
    <source>
        <dbReference type="EMBL" id="MCK0196320.1"/>
    </source>
</evidence>
<dbReference type="InterPro" id="IPR014782">
    <property type="entry name" value="Peptidase_M1_dom"/>
</dbReference>